<feature type="transmembrane region" description="Helical" evidence="1">
    <location>
        <begin position="54"/>
        <end position="78"/>
    </location>
</feature>
<sequence length="145" mass="15866">MSEFGFGMPRNVGPSPIGVSFKLFLMLLILFAIIAGIIFLCGKLMKTQHTFLETLAIWGTIATPVVAMLAVAFVLSFLTAVLTTIFLILGMLAISMSFTLALIRLYRGGLDPLYTVLIANIAVVIVYWIILASYIESIARSIKVF</sequence>
<feature type="transmembrane region" description="Helical" evidence="1">
    <location>
        <begin position="20"/>
        <end position="42"/>
    </location>
</feature>
<feature type="transmembrane region" description="Helical" evidence="1">
    <location>
        <begin position="84"/>
        <end position="106"/>
    </location>
</feature>
<dbReference type="EMBL" id="BMFK01000004">
    <property type="protein sequence ID" value="GGE80753.1"/>
    <property type="molecule type" value="Genomic_DNA"/>
</dbReference>
<gene>
    <name evidence="2" type="ORF">GCM10007140_32830</name>
</gene>
<evidence type="ECO:0000313" key="2">
    <source>
        <dbReference type="EMBL" id="GGE80753.1"/>
    </source>
</evidence>
<proteinExistence type="predicted"/>
<dbReference type="Proteomes" id="UP000605259">
    <property type="component" value="Unassembled WGS sequence"/>
</dbReference>
<reference evidence="2" key="1">
    <citation type="journal article" date="2014" name="Int. J. Syst. Evol. Microbiol.">
        <title>Complete genome sequence of Corynebacterium casei LMG S-19264T (=DSM 44701T), isolated from a smear-ripened cheese.</title>
        <authorList>
            <consortium name="US DOE Joint Genome Institute (JGI-PGF)"/>
            <person name="Walter F."/>
            <person name="Albersmeier A."/>
            <person name="Kalinowski J."/>
            <person name="Ruckert C."/>
        </authorList>
    </citation>
    <scope>NUCLEOTIDE SEQUENCE</scope>
    <source>
        <strain evidence="2">CGMCC 1.12698</strain>
    </source>
</reference>
<keyword evidence="1" id="KW-0472">Membrane</keyword>
<reference evidence="2" key="2">
    <citation type="submission" date="2020-09" db="EMBL/GenBank/DDBJ databases">
        <authorList>
            <person name="Sun Q."/>
            <person name="Zhou Y."/>
        </authorList>
    </citation>
    <scope>NUCLEOTIDE SEQUENCE</scope>
    <source>
        <strain evidence="2">CGMCC 1.12698</strain>
    </source>
</reference>
<comment type="caution">
    <text evidence="2">The sequence shown here is derived from an EMBL/GenBank/DDBJ whole genome shotgun (WGS) entry which is preliminary data.</text>
</comment>
<evidence type="ECO:0000256" key="1">
    <source>
        <dbReference type="SAM" id="Phobius"/>
    </source>
</evidence>
<name>A0A917AYB6_9BACI</name>
<organism evidence="2 3">
    <name type="scientific">Priestia taiwanensis</name>
    <dbReference type="NCBI Taxonomy" id="1347902"/>
    <lineage>
        <taxon>Bacteria</taxon>
        <taxon>Bacillati</taxon>
        <taxon>Bacillota</taxon>
        <taxon>Bacilli</taxon>
        <taxon>Bacillales</taxon>
        <taxon>Bacillaceae</taxon>
        <taxon>Priestia</taxon>
    </lineage>
</organism>
<feature type="transmembrane region" description="Helical" evidence="1">
    <location>
        <begin position="113"/>
        <end position="135"/>
    </location>
</feature>
<protein>
    <submittedName>
        <fullName evidence="2">Uncharacterized protein</fullName>
    </submittedName>
</protein>
<evidence type="ECO:0000313" key="3">
    <source>
        <dbReference type="Proteomes" id="UP000605259"/>
    </source>
</evidence>
<accession>A0A917AYB6</accession>
<dbReference type="AlphaFoldDB" id="A0A917AYB6"/>
<keyword evidence="1" id="KW-1133">Transmembrane helix</keyword>
<keyword evidence="3" id="KW-1185">Reference proteome</keyword>
<keyword evidence="1" id="KW-0812">Transmembrane</keyword>